<organism evidence="1 2">
    <name type="scientific">Cupriavidus necator</name>
    <name type="common">Alcaligenes eutrophus</name>
    <name type="synonym">Ralstonia eutropha</name>
    <dbReference type="NCBI Taxonomy" id="106590"/>
    <lineage>
        <taxon>Bacteria</taxon>
        <taxon>Pseudomonadati</taxon>
        <taxon>Pseudomonadota</taxon>
        <taxon>Betaproteobacteria</taxon>
        <taxon>Burkholderiales</taxon>
        <taxon>Burkholderiaceae</taxon>
        <taxon>Cupriavidus</taxon>
    </lineage>
</organism>
<proteinExistence type="predicted"/>
<accession>A0A367PKB0</accession>
<reference evidence="1 2" key="1">
    <citation type="submission" date="2018-04" db="EMBL/GenBank/DDBJ databases">
        <title>Cupriavidus necator CR12 genome sequencing and assembly.</title>
        <authorList>
            <person name="Ben Fekih I."/>
            <person name="Mazhar H.S."/>
            <person name="Bello S.K."/>
            <person name="Rensing C."/>
        </authorList>
    </citation>
    <scope>NUCLEOTIDE SEQUENCE [LARGE SCALE GENOMIC DNA]</scope>
    <source>
        <strain evidence="1 2">CR12</strain>
    </source>
</reference>
<sequence length="68" mass="7399">MGGGWWGYNQQTDAEGTYATKAGLQIAVIRHMIERIASGYQGWQAPNGNGPLAETDFTDRQVARVGVM</sequence>
<dbReference type="EMBL" id="QDHA01000025">
    <property type="protein sequence ID" value="RCJ08351.1"/>
    <property type="molecule type" value="Genomic_DNA"/>
</dbReference>
<comment type="caution">
    <text evidence="1">The sequence shown here is derived from an EMBL/GenBank/DDBJ whole genome shotgun (WGS) entry which is preliminary data.</text>
</comment>
<protein>
    <submittedName>
        <fullName evidence="1">Uncharacterized protein</fullName>
    </submittedName>
</protein>
<dbReference type="Proteomes" id="UP000253501">
    <property type="component" value="Unassembled WGS sequence"/>
</dbReference>
<gene>
    <name evidence="1" type="ORF">DDK22_11345</name>
</gene>
<name>A0A367PKB0_CUPNE</name>
<dbReference type="AlphaFoldDB" id="A0A367PKB0"/>
<evidence type="ECO:0000313" key="1">
    <source>
        <dbReference type="EMBL" id="RCJ08351.1"/>
    </source>
</evidence>
<evidence type="ECO:0000313" key="2">
    <source>
        <dbReference type="Proteomes" id="UP000253501"/>
    </source>
</evidence>